<accession>A0AAW1NN55</accession>
<dbReference type="Proteomes" id="UP001465755">
    <property type="component" value="Unassembled WGS sequence"/>
</dbReference>
<dbReference type="EMBL" id="JALJOQ010000188">
    <property type="protein sequence ID" value="KAK9790736.1"/>
    <property type="molecule type" value="Genomic_DNA"/>
</dbReference>
<gene>
    <name evidence="2" type="ORF">WJX73_004247</name>
</gene>
<keyword evidence="3" id="KW-1185">Reference proteome</keyword>
<feature type="compositionally biased region" description="Basic and acidic residues" evidence="1">
    <location>
        <begin position="103"/>
        <end position="116"/>
    </location>
</feature>
<reference evidence="2 3" key="1">
    <citation type="journal article" date="2024" name="Nat. Commun.">
        <title>Phylogenomics reveals the evolutionary origins of lichenization in chlorophyte algae.</title>
        <authorList>
            <person name="Puginier C."/>
            <person name="Libourel C."/>
            <person name="Otte J."/>
            <person name="Skaloud P."/>
            <person name="Haon M."/>
            <person name="Grisel S."/>
            <person name="Petersen M."/>
            <person name="Berrin J.G."/>
            <person name="Delaux P.M."/>
            <person name="Dal Grande F."/>
            <person name="Keller J."/>
        </authorList>
    </citation>
    <scope>NUCLEOTIDE SEQUENCE [LARGE SCALE GENOMIC DNA]</scope>
    <source>
        <strain evidence="2 3">SAG 2036</strain>
    </source>
</reference>
<evidence type="ECO:0000313" key="2">
    <source>
        <dbReference type="EMBL" id="KAK9790736.1"/>
    </source>
</evidence>
<sequence>MVPMHTDGFFIGLRQEDMGGLQRASPTGATYMATAEAPVPQQVMQSLAFSQATKGADVTPWPLDHTPTSPSHTDIEMLQLLPWDDTELERTTARLAQLQSPLRDNDGPVPDGKRVLESPISRSGLSLSPAERNTSKRLASEQSGAVDAAGLARTQQGCLLTTEIKLADFVFSNFVRTQYEQSGW</sequence>
<protein>
    <submittedName>
        <fullName evidence="2">Uncharacterized protein</fullName>
    </submittedName>
</protein>
<evidence type="ECO:0000313" key="3">
    <source>
        <dbReference type="Proteomes" id="UP001465755"/>
    </source>
</evidence>
<dbReference type="AlphaFoldDB" id="A0AAW1NN55"/>
<proteinExistence type="predicted"/>
<feature type="region of interest" description="Disordered" evidence="1">
    <location>
        <begin position="99"/>
        <end position="145"/>
    </location>
</feature>
<comment type="caution">
    <text evidence="2">The sequence shown here is derived from an EMBL/GenBank/DDBJ whole genome shotgun (WGS) entry which is preliminary data.</text>
</comment>
<evidence type="ECO:0000256" key="1">
    <source>
        <dbReference type="SAM" id="MobiDB-lite"/>
    </source>
</evidence>
<name>A0AAW1NN55_9CHLO</name>
<organism evidence="2 3">
    <name type="scientific">Symbiochloris irregularis</name>
    <dbReference type="NCBI Taxonomy" id="706552"/>
    <lineage>
        <taxon>Eukaryota</taxon>
        <taxon>Viridiplantae</taxon>
        <taxon>Chlorophyta</taxon>
        <taxon>core chlorophytes</taxon>
        <taxon>Trebouxiophyceae</taxon>
        <taxon>Trebouxiales</taxon>
        <taxon>Trebouxiaceae</taxon>
        <taxon>Symbiochloris</taxon>
    </lineage>
</organism>